<dbReference type="PROSITE" id="PS00010">
    <property type="entry name" value="ASX_HYDROXYL"/>
    <property type="match status" value="5"/>
</dbReference>
<dbReference type="InterPro" id="IPR000152">
    <property type="entry name" value="EGF-type_Asp/Asn_hydroxyl_site"/>
</dbReference>
<organism evidence="13 14">
    <name type="scientific">Clavelina lepadiformis</name>
    <name type="common">Light-bulb sea squirt</name>
    <name type="synonym">Ascidia lepadiformis</name>
    <dbReference type="NCBI Taxonomy" id="159417"/>
    <lineage>
        <taxon>Eukaryota</taxon>
        <taxon>Metazoa</taxon>
        <taxon>Chordata</taxon>
        <taxon>Tunicata</taxon>
        <taxon>Ascidiacea</taxon>
        <taxon>Aplousobranchia</taxon>
        <taxon>Clavelinidae</taxon>
        <taxon>Clavelina</taxon>
    </lineage>
</organism>
<evidence type="ECO:0000256" key="2">
    <source>
        <dbReference type="ARBA" id="ARBA00006127"/>
    </source>
</evidence>
<feature type="chain" id="PRO_5046412952" description="EGF-like domain-containing protein" evidence="11">
    <location>
        <begin position="20"/>
        <end position="472"/>
    </location>
</feature>
<dbReference type="PANTHER" id="PTHR24042:SF5">
    <property type="entry name" value="EGF-LIKE CALCIUM-BINDING DOMAIN-CONTAINING PROTEIN"/>
    <property type="match status" value="1"/>
</dbReference>
<keyword evidence="6" id="KW-0677">Repeat</keyword>
<dbReference type="InterPro" id="IPR055088">
    <property type="entry name" value="Fibulin_C"/>
</dbReference>
<dbReference type="SUPFAM" id="SSF57184">
    <property type="entry name" value="Growth factor receptor domain"/>
    <property type="match status" value="2"/>
</dbReference>
<evidence type="ECO:0000256" key="7">
    <source>
        <dbReference type="ARBA" id="ARBA00022837"/>
    </source>
</evidence>
<keyword evidence="3" id="KW-0964">Secreted</keyword>
<keyword evidence="5 10" id="KW-0245">EGF-like domain</keyword>
<feature type="domain" description="EGF-like" evidence="12">
    <location>
        <begin position="127"/>
        <end position="166"/>
    </location>
</feature>
<keyword evidence="8" id="KW-1015">Disulfide bond</keyword>
<feature type="domain" description="EGF-like" evidence="12">
    <location>
        <begin position="211"/>
        <end position="249"/>
    </location>
</feature>
<keyword evidence="9" id="KW-0325">Glycoprotein</keyword>
<sequence>MKGIFTICVVLATSGLNFAQKVEAGKSINGSCKEGFRYQENFGCTDIDECAELAPCKIGQSCRNLWGSYICICPHGYKYDAATGLCEDKNECEMGYCGNGEKCINTVGSFRCLCSPGTTKIGRFCRDINECTQSPCEDNQYCINTRGSYMCRCKMGFTHILDNICEDTDECTQGMCRGAGEECRNTVGSYECVCRAGYGKDPSTNGRYCTDIDECKQNFCPSNSECINTQGSYFCRCHRGFSKLSGLCVDNQECSLGEGSKCQWRCINTPGSFECECPDGYNRNDYACIDKNECDGQKMCRRGETCVNIHGGYRCIEALTCPKSGFYRKLMTTDEFGYRQVTTNICRRKRCRRITSNNTAYAECRSQPLSVSFHYVDVTSGLQTPTNLLKISFPARRRRQEYHFSIPQGDMSLFNLHQPSRYRPMAYLRLNKEVTGPAEYAVKVDMSTYDKRGNMRDNRMLTITVIVSEYDF</sequence>
<keyword evidence="4" id="KW-0272">Extracellular matrix</keyword>
<dbReference type="PROSITE" id="PS01187">
    <property type="entry name" value="EGF_CA"/>
    <property type="match status" value="2"/>
</dbReference>
<dbReference type="InterPro" id="IPR018097">
    <property type="entry name" value="EGF_Ca-bd_CS"/>
</dbReference>
<dbReference type="EMBL" id="CAWYQH010000046">
    <property type="protein sequence ID" value="CAK8678108.1"/>
    <property type="molecule type" value="Genomic_DNA"/>
</dbReference>
<dbReference type="PROSITE" id="PS01186">
    <property type="entry name" value="EGF_2"/>
    <property type="match status" value="3"/>
</dbReference>
<dbReference type="InterPro" id="IPR051586">
    <property type="entry name" value="PKC-binding_NELL"/>
</dbReference>
<dbReference type="Pfam" id="PF22914">
    <property type="entry name" value="Fibulin_C"/>
    <property type="match status" value="1"/>
</dbReference>
<dbReference type="PANTHER" id="PTHR24042">
    <property type="entry name" value="NEL HOMOLOG"/>
    <property type="match status" value="1"/>
</dbReference>
<feature type="domain" description="EGF-like" evidence="12">
    <location>
        <begin position="46"/>
        <end position="83"/>
    </location>
</feature>
<dbReference type="Pfam" id="PF07645">
    <property type="entry name" value="EGF_CA"/>
    <property type="match status" value="7"/>
</dbReference>
<comment type="caution">
    <text evidence="13">The sequence shown here is derived from an EMBL/GenBank/DDBJ whole genome shotgun (WGS) entry which is preliminary data.</text>
</comment>
<evidence type="ECO:0000256" key="1">
    <source>
        <dbReference type="ARBA" id="ARBA00004498"/>
    </source>
</evidence>
<dbReference type="PROSITE" id="PS50026">
    <property type="entry name" value="EGF_3"/>
    <property type="match status" value="5"/>
</dbReference>
<protein>
    <recommendedName>
        <fullName evidence="12">EGF-like domain-containing protein</fullName>
    </recommendedName>
</protein>
<dbReference type="Proteomes" id="UP001642483">
    <property type="component" value="Unassembled WGS sequence"/>
</dbReference>
<dbReference type="InterPro" id="IPR009030">
    <property type="entry name" value="Growth_fac_rcpt_cys_sf"/>
</dbReference>
<evidence type="ECO:0000259" key="12">
    <source>
        <dbReference type="PROSITE" id="PS50026"/>
    </source>
</evidence>
<feature type="signal peptide" evidence="11">
    <location>
        <begin position="1"/>
        <end position="19"/>
    </location>
</feature>
<dbReference type="InterPro" id="IPR000742">
    <property type="entry name" value="EGF"/>
</dbReference>
<evidence type="ECO:0000256" key="9">
    <source>
        <dbReference type="ARBA" id="ARBA00023180"/>
    </source>
</evidence>
<dbReference type="Gene3D" id="2.10.25.10">
    <property type="entry name" value="Laminin"/>
    <property type="match status" value="6"/>
</dbReference>
<dbReference type="SUPFAM" id="SSF57196">
    <property type="entry name" value="EGF/Laminin"/>
    <property type="match status" value="1"/>
</dbReference>
<feature type="domain" description="EGF-like" evidence="12">
    <location>
        <begin position="167"/>
        <end position="204"/>
    </location>
</feature>
<evidence type="ECO:0000256" key="4">
    <source>
        <dbReference type="ARBA" id="ARBA00022530"/>
    </source>
</evidence>
<dbReference type="SMART" id="SM00181">
    <property type="entry name" value="EGF"/>
    <property type="match status" value="7"/>
</dbReference>
<evidence type="ECO:0000256" key="11">
    <source>
        <dbReference type="SAM" id="SignalP"/>
    </source>
</evidence>
<evidence type="ECO:0000313" key="13">
    <source>
        <dbReference type="EMBL" id="CAK8678108.1"/>
    </source>
</evidence>
<feature type="domain" description="EGF-like" evidence="12">
    <location>
        <begin position="88"/>
        <end position="126"/>
    </location>
</feature>
<evidence type="ECO:0000256" key="3">
    <source>
        <dbReference type="ARBA" id="ARBA00022525"/>
    </source>
</evidence>
<dbReference type="InterPro" id="IPR001881">
    <property type="entry name" value="EGF-like_Ca-bd_dom"/>
</dbReference>
<comment type="subcellular location">
    <subcellularLocation>
        <location evidence="1">Secreted</location>
        <location evidence="1">Extracellular space</location>
        <location evidence="1">Extracellular matrix</location>
    </subcellularLocation>
</comment>
<evidence type="ECO:0000256" key="6">
    <source>
        <dbReference type="ARBA" id="ARBA00022737"/>
    </source>
</evidence>
<comment type="caution">
    <text evidence="10">Lacks conserved residue(s) required for the propagation of feature annotation.</text>
</comment>
<reference evidence="13 14" key="1">
    <citation type="submission" date="2024-02" db="EMBL/GenBank/DDBJ databases">
        <authorList>
            <person name="Daric V."/>
            <person name="Darras S."/>
        </authorList>
    </citation>
    <scope>NUCLEOTIDE SEQUENCE [LARGE SCALE GENOMIC DNA]</scope>
</reference>
<gene>
    <name evidence="13" type="ORF">CVLEPA_LOCUS8063</name>
</gene>
<evidence type="ECO:0000256" key="8">
    <source>
        <dbReference type="ARBA" id="ARBA00023157"/>
    </source>
</evidence>
<keyword evidence="14" id="KW-1185">Reference proteome</keyword>
<proteinExistence type="inferred from homology"/>
<accession>A0ABP0FJ98</accession>
<evidence type="ECO:0000313" key="14">
    <source>
        <dbReference type="Proteomes" id="UP001642483"/>
    </source>
</evidence>
<evidence type="ECO:0000256" key="10">
    <source>
        <dbReference type="PROSITE-ProRule" id="PRU00076"/>
    </source>
</evidence>
<dbReference type="InterPro" id="IPR049883">
    <property type="entry name" value="NOTCH1_EGF-like"/>
</dbReference>
<dbReference type="SMART" id="SM00179">
    <property type="entry name" value="EGF_CA"/>
    <property type="match status" value="7"/>
</dbReference>
<comment type="similarity">
    <text evidence="2">Belongs to the fibulin family.</text>
</comment>
<keyword evidence="7" id="KW-0106">Calcium</keyword>
<evidence type="ECO:0000256" key="5">
    <source>
        <dbReference type="ARBA" id="ARBA00022536"/>
    </source>
</evidence>
<keyword evidence="11" id="KW-0732">Signal</keyword>
<dbReference type="CDD" id="cd00054">
    <property type="entry name" value="EGF_CA"/>
    <property type="match status" value="6"/>
</dbReference>
<name>A0ABP0FJ98_CLALP</name>